<evidence type="ECO:0000256" key="1">
    <source>
        <dbReference type="ARBA" id="ARBA00004651"/>
    </source>
</evidence>
<name>A0A1T4Y701_9BACL</name>
<evidence type="ECO:0000256" key="5">
    <source>
        <dbReference type="ARBA" id="ARBA00022989"/>
    </source>
</evidence>
<feature type="transmembrane region" description="Helical" evidence="7">
    <location>
        <begin position="74"/>
        <end position="93"/>
    </location>
</feature>
<evidence type="ECO:0000259" key="8">
    <source>
        <dbReference type="Pfam" id="PF00892"/>
    </source>
</evidence>
<feature type="transmembrane region" description="Helical" evidence="7">
    <location>
        <begin position="99"/>
        <end position="117"/>
    </location>
</feature>
<dbReference type="PANTHER" id="PTHR32322">
    <property type="entry name" value="INNER MEMBRANE TRANSPORTER"/>
    <property type="match status" value="1"/>
</dbReference>
<feature type="transmembrane region" description="Helical" evidence="7">
    <location>
        <begin position="33"/>
        <end position="54"/>
    </location>
</feature>
<keyword evidence="5 7" id="KW-1133">Transmembrane helix</keyword>
<comment type="subcellular location">
    <subcellularLocation>
        <location evidence="1">Cell membrane</location>
        <topology evidence="1">Multi-pass membrane protein</topology>
    </subcellularLocation>
</comment>
<dbReference type="AlphaFoldDB" id="A0A1T4Y701"/>
<reference evidence="10" key="1">
    <citation type="submission" date="2017-02" db="EMBL/GenBank/DDBJ databases">
        <authorList>
            <person name="Varghese N."/>
            <person name="Submissions S."/>
        </authorList>
    </citation>
    <scope>NUCLEOTIDE SEQUENCE [LARGE SCALE GENOMIC DNA]</scope>
    <source>
        <strain evidence="10">DSM 23966</strain>
    </source>
</reference>
<sequence>MMRLKGIMMIIVGSMLWGATGPMMEWILHNSDISVSMLLILRLMIAGAALLFLLKAKGVQVGRPMRQKLWLRKMVMFGVFGMLGVQFGFVQTIAHSDAVVATLFQFVAPVYIIILLSAAQRSFPPAGQVIGMVVALFGLYLLLTNGSFSSITLNTEAIIWGVVVGFAFTFYTLYPVVLMAEWGVLLVVGWGMFIGGVVLFIINLPSFLMNLSLLLDGPMMGMLLLVTIMGTLAFILFLQSMTFITPVETSVLSCFEPLTAMVVSVLWLGQMMGGWQISGAIIMLLGVVWLSIGGDSKKKTVPPPEPVVPYEPYDM</sequence>
<dbReference type="InterPro" id="IPR050638">
    <property type="entry name" value="AA-Vitamin_Transporters"/>
</dbReference>
<dbReference type="SUPFAM" id="SSF103481">
    <property type="entry name" value="Multidrug resistance efflux transporter EmrE"/>
    <property type="match status" value="2"/>
</dbReference>
<evidence type="ECO:0000313" key="10">
    <source>
        <dbReference type="Proteomes" id="UP000190042"/>
    </source>
</evidence>
<feature type="transmembrane region" description="Helical" evidence="7">
    <location>
        <begin position="275"/>
        <end position="292"/>
    </location>
</feature>
<feature type="domain" description="EamA" evidence="8">
    <location>
        <begin position="157"/>
        <end position="291"/>
    </location>
</feature>
<protein>
    <submittedName>
        <fullName evidence="9">Threonine/homoserine efflux transporter RhtA</fullName>
    </submittedName>
</protein>
<feature type="transmembrane region" description="Helical" evidence="7">
    <location>
        <begin position="219"/>
        <end position="238"/>
    </location>
</feature>
<dbReference type="Pfam" id="PF00892">
    <property type="entry name" value="EamA"/>
    <property type="match status" value="2"/>
</dbReference>
<feature type="transmembrane region" description="Helical" evidence="7">
    <location>
        <begin position="129"/>
        <end position="151"/>
    </location>
</feature>
<comment type="similarity">
    <text evidence="2">Belongs to the EamA transporter family.</text>
</comment>
<dbReference type="GO" id="GO:0005886">
    <property type="term" value="C:plasma membrane"/>
    <property type="evidence" value="ECO:0007669"/>
    <property type="project" value="UniProtKB-SubCell"/>
</dbReference>
<evidence type="ECO:0000256" key="2">
    <source>
        <dbReference type="ARBA" id="ARBA00007362"/>
    </source>
</evidence>
<evidence type="ECO:0000313" key="9">
    <source>
        <dbReference type="EMBL" id="SKA97510.1"/>
    </source>
</evidence>
<feature type="domain" description="EamA" evidence="8">
    <location>
        <begin position="5"/>
        <end position="143"/>
    </location>
</feature>
<evidence type="ECO:0000256" key="3">
    <source>
        <dbReference type="ARBA" id="ARBA00022475"/>
    </source>
</evidence>
<accession>A0A1T4Y701</accession>
<organism evidence="9 10">
    <name type="scientific">Sporosarcina newyorkensis</name>
    <dbReference type="NCBI Taxonomy" id="759851"/>
    <lineage>
        <taxon>Bacteria</taxon>
        <taxon>Bacillati</taxon>
        <taxon>Bacillota</taxon>
        <taxon>Bacilli</taxon>
        <taxon>Bacillales</taxon>
        <taxon>Caryophanaceae</taxon>
        <taxon>Sporosarcina</taxon>
    </lineage>
</organism>
<keyword evidence="6 7" id="KW-0472">Membrane</keyword>
<proteinExistence type="inferred from homology"/>
<feature type="transmembrane region" description="Helical" evidence="7">
    <location>
        <begin position="157"/>
        <end position="177"/>
    </location>
</feature>
<evidence type="ECO:0000256" key="4">
    <source>
        <dbReference type="ARBA" id="ARBA00022692"/>
    </source>
</evidence>
<dbReference type="InterPro" id="IPR037185">
    <property type="entry name" value="EmrE-like"/>
</dbReference>
<keyword evidence="3" id="KW-1003">Cell membrane</keyword>
<evidence type="ECO:0000256" key="7">
    <source>
        <dbReference type="SAM" id="Phobius"/>
    </source>
</evidence>
<dbReference type="PANTHER" id="PTHR32322:SF18">
    <property type="entry name" value="S-ADENOSYLMETHIONINE_S-ADENOSYLHOMOCYSTEINE TRANSPORTER"/>
    <property type="match status" value="1"/>
</dbReference>
<dbReference type="Proteomes" id="UP000190042">
    <property type="component" value="Unassembled WGS sequence"/>
</dbReference>
<dbReference type="EMBL" id="FUYJ01000003">
    <property type="protein sequence ID" value="SKA97510.1"/>
    <property type="molecule type" value="Genomic_DNA"/>
</dbReference>
<evidence type="ECO:0000256" key="6">
    <source>
        <dbReference type="ARBA" id="ARBA00023136"/>
    </source>
</evidence>
<dbReference type="RefSeq" id="WP_009766297.1">
    <property type="nucleotide sequence ID" value="NZ_FUYJ01000003.1"/>
</dbReference>
<feature type="transmembrane region" description="Helical" evidence="7">
    <location>
        <begin position="7"/>
        <end position="27"/>
    </location>
</feature>
<feature type="transmembrane region" description="Helical" evidence="7">
    <location>
        <begin position="184"/>
        <end position="207"/>
    </location>
</feature>
<dbReference type="InterPro" id="IPR000620">
    <property type="entry name" value="EamA_dom"/>
</dbReference>
<feature type="transmembrane region" description="Helical" evidence="7">
    <location>
        <begin position="250"/>
        <end position="269"/>
    </location>
</feature>
<keyword evidence="4 7" id="KW-0812">Transmembrane</keyword>
<gene>
    <name evidence="9" type="ORF">SAMN04244570_1882</name>
</gene>
<keyword evidence="10" id="KW-1185">Reference proteome</keyword>